<dbReference type="Proteomes" id="UP001195769">
    <property type="component" value="Unassembled WGS sequence"/>
</dbReference>
<dbReference type="RefSeq" id="XP_041231687.1">
    <property type="nucleotide sequence ID" value="XM_041366143.1"/>
</dbReference>
<keyword evidence="4" id="KW-1185">Reference proteome</keyword>
<dbReference type="EMBL" id="JABBWK010000005">
    <property type="protein sequence ID" value="KAG1906112.1"/>
    <property type="molecule type" value="Genomic_DNA"/>
</dbReference>
<dbReference type="GeneID" id="64660441"/>
<feature type="region of interest" description="Disordered" evidence="2">
    <location>
        <begin position="196"/>
        <end position="239"/>
    </location>
</feature>
<sequence>MNNGLYLELVTVQIKEEFLWFFEMRALVANRPSRIPTGVGNVDSAADLSILLLNDGEEFYESQSEPAGLSDGEHDGEDSSGDDTKPSKCRHLTKVEDPADEDCKPAKKLKVATSTKPSKTKSFLDRYAEVAEQEELTVQKRADALMAKASLAVVKAKAKAQIKLEKERRETEKERRKTEYALRKLELEHQFRMAQLPRIDQAGPSQAHYRSNDDDPYELPILPQPEYSDGGSSTSYHNY</sequence>
<protein>
    <submittedName>
        <fullName evidence="3">Uncharacterized protein</fullName>
    </submittedName>
</protein>
<feature type="compositionally biased region" description="Polar residues" evidence="2">
    <location>
        <begin position="230"/>
        <end position="239"/>
    </location>
</feature>
<gene>
    <name evidence="3" type="ORF">F5891DRAFT_1182303</name>
</gene>
<comment type="caution">
    <text evidence="3">The sequence shown here is derived from an EMBL/GenBank/DDBJ whole genome shotgun (WGS) entry which is preliminary data.</text>
</comment>
<dbReference type="AlphaFoldDB" id="A0AAD4EH87"/>
<feature type="coiled-coil region" evidence="1">
    <location>
        <begin position="154"/>
        <end position="188"/>
    </location>
</feature>
<organism evidence="3 4">
    <name type="scientific">Suillus fuscotomentosus</name>
    <dbReference type="NCBI Taxonomy" id="1912939"/>
    <lineage>
        <taxon>Eukaryota</taxon>
        <taxon>Fungi</taxon>
        <taxon>Dikarya</taxon>
        <taxon>Basidiomycota</taxon>
        <taxon>Agaricomycotina</taxon>
        <taxon>Agaricomycetes</taxon>
        <taxon>Agaricomycetidae</taxon>
        <taxon>Boletales</taxon>
        <taxon>Suillineae</taxon>
        <taxon>Suillaceae</taxon>
        <taxon>Suillus</taxon>
    </lineage>
</organism>
<keyword evidence="1" id="KW-0175">Coiled coil</keyword>
<accession>A0AAD4EH87</accession>
<feature type="region of interest" description="Disordered" evidence="2">
    <location>
        <begin position="62"/>
        <end position="89"/>
    </location>
</feature>
<evidence type="ECO:0000313" key="3">
    <source>
        <dbReference type="EMBL" id="KAG1906112.1"/>
    </source>
</evidence>
<evidence type="ECO:0000256" key="1">
    <source>
        <dbReference type="SAM" id="Coils"/>
    </source>
</evidence>
<name>A0AAD4EH87_9AGAM</name>
<evidence type="ECO:0000256" key="2">
    <source>
        <dbReference type="SAM" id="MobiDB-lite"/>
    </source>
</evidence>
<proteinExistence type="predicted"/>
<evidence type="ECO:0000313" key="4">
    <source>
        <dbReference type="Proteomes" id="UP001195769"/>
    </source>
</evidence>
<reference evidence="3" key="1">
    <citation type="journal article" date="2020" name="New Phytol.">
        <title>Comparative genomics reveals dynamic genome evolution in host specialist ectomycorrhizal fungi.</title>
        <authorList>
            <person name="Lofgren L.A."/>
            <person name="Nguyen N.H."/>
            <person name="Vilgalys R."/>
            <person name="Ruytinx J."/>
            <person name="Liao H.L."/>
            <person name="Branco S."/>
            <person name="Kuo A."/>
            <person name="LaButti K."/>
            <person name="Lipzen A."/>
            <person name="Andreopoulos W."/>
            <person name="Pangilinan J."/>
            <person name="Riley R."/>
            <person name="Hundley H."/>
            <person name="Na H."/>
            <person name="Barry K."/>
            <person name="Grigoriev I.V."/>
            <person name="Stajich J.E."/>
            <person name="Kennedy P.G."/>
        </authorList>
    </citation>
    <scope>NUCLEOTIDE SEQUENCE</scope>
    <source>
        <strain evidence="3">FC203</strain>
    </source>
</reference>